<dbReference type="CDD" id="cd00158">
    <property type="entry name" value="RHOD"/>
    <property type="match status" value="1"/>
</dbReference>
<reference evidence="3 4" key="1">
    <citation type="submission" date="2018-01" db="EMBL/GenBank/DDBJ databases">
        <title>Whole genome sequence of Melissococcus plutonius DAT561.</title>
        <authorList>
            <person name="Okumura K."/>
            <person name="Takamatsu D."/>
            <person name="Okura M."/>
        </authorList>
    </citation>
    <scope>NUCLEOTIDE SEQUENCE [LARGE SCALE GENOMIC DNA]</scope>
    <source>
        <strain evidence="3 4">DAT561</strain>
    </source>
</reference>
<evidence type="ECO:0000259" key="2">
    <source>
        <dbReference type="PROSITE" id="PS50206"/>
    </source>
</evidence>
<dbReference type="Gene3D" id="3.40.250.10">
    <property type="entry name" value="Rhodanese-like domain"/>
    <property type="match status" value="1"/>
</dbReference>
<evidence type="ECO:0000313" key="4">
    <source>
        <dbReference type="Proteomes" id="UP000269226"/>
    </source>
</evidence>
<accession>A0A2Z5Y3K4</accession>
<dbReference type="InterPro" id="IPR036873">
    <property type="entry name" value="Rhodanese-like_dom_sf"/>
</dbReference>
<keyword evidence="1" id="KW-0472">Membrane</keyword>
<evidence type="ECO:0000313" key="3">
    <source>
        <dbReference type="EMBL" id="BBC61416.1"/>
    </source>
</evidence>
<sequence length="130" mass="15172">MVLILWIIIFVIVIVWGGIELYIHLMARRSAKALSEEDFKAEMKKAQLIDLREKDIFNAGHILGARNLPYSMLNTTMGSLRKDKPIYLYDQKKALSMRAANKLRKNGYTNIFYLKDGYENWQGKIKKKTM</sequence>
<keyword evidence="1" id="KW-1133">Transmembrane helix</keyword>
<dbReference type="PROSITE" id="PS50206">
    <property type="entry name" value="RHODANESE_3"/>
    <property type="match status" value="1"/>
</dbReference>
<dbReference type="Pfam" id="PF00581">
    <property type="entry name" value="Rhodanese"/>
    <property type="match status" value="1"/>
</dbReference>
<feature type="transmembrane region" description="Helical" evidence="1">
    <location>
        <begin position="6"/>
        <end position="25"/>
    </location>
</feature>
<dbReference type="PANTHER" id="PTHR43031">
    <property type="entry name" value="FAD-DEPENDENT OXIDOREDUCTASE"/>
    <property type="match status" value="1"/>
</dbReference>
<keyword evidence="1" id="KW-0812">Transmembrane</keyword>
<proteinExistence type="predicted"/>
<dbReference type="SUPFAM" id="SSF52821">
    <property type="entry name" value="Rhodanese/Cell cycle control phosphatase"/>
    <property type="match status" value="1"/>
</dbReference>
<dbReference type="GeneID" id="57043853"/>
<dbReference type="InterPro" id="IPR001763">
    <property type="entry name" value="Rhodanese-like_dom"/>
</dbReference>
<dbReference type="PANTHER" id="PTHR43031:SF18">
    <property type="entry name" value="RHODANESE-RELATED SULFURTRANSFERASES"/>
    <property type="match status" value="1"/>
</dbReference>
<organism evidence="3 4">
    <name type="scientific">Melissococcus plutonius</name>
    <dbReference type="NCBI Taxonomy" id="33970"/>
    <lineage>
        <taxon>Bacteria</taxon>
        <taxon>Bacillati</taxon>
        <taxon>Bacillota</taxon>
        <taxon>Bacilli</taxon>
        <taxon>Lactobacillales</taxon>
        <taxon>Enterococcaceae</taxon>
        <taxon>Melissococcus</taxon>
    </lineage>
</organism>
<dbReference type="InterPro" id="IPR050229">
    <property type="entry name" value="GlpE_sulfurtransferase"/>
</dbReference>
<evidence type="ECO:0000256" key="1">
    <source>
        <dbReference type="SAM" id="Phobius"/>
    </source>
</evidence>
<dbReference type="AlphaFoldDB" id="A0A2Z5Y3K4"/>
<dbReference type="RefSeq" id="WP_015695248.1">
    <property type="nucleotide sequence ID" value="NZ_AP018492.1"/>
</dbReference>
<gene>
    <name evidence="3" type="ORF">DAT561_1311</name>
</gene>
<dbReference type="Proteomes" id="UP000269226">
    <property type="component" value="Chromosome"/>
</dbReference>
<name>A0A2Z5Y3K4_9ENTE</name>
<dbReference type="SMART" id="SM00450">
    <property type="entry name" value="RHOD"/>
    <property type="match status" value="1"/>
</dbReference>
<protein>
    <submittedName>
        <fullName evidence="3">Rhodanese-like domain protein</fullName>
    </submittedName>
</protein>
<dbReference type="EMBL" id="AP018492">
    <property type="protein sequence ID" value="BBC61416.1"/>
    <property type="molecule type" value="Genomic_DNA"/>
</dbReference>
<feature type="domain" description="Rhodanese" evidence="2">
    <location>
        <begin position="42"/>
        <end position="126"/>
    </location>
</feature>